<accession>A0A852ZSX6</accession>
<dbReference type="InterPro" id="IPR001940">
    <property type="entry name" value="Peptidase_S1C"/>
</dbReference>
<feature type="compositionally biased region" description="Low complexity" evidence="4">
    <location>
        <begin position="35"/>
        <end position="52"/>
    </location>
</feature>
<evidence type="ECO:0000256" key="3">
    <source>
        <dbReference type="ARBA" id="ARBA00022801"/>
    </source>
</evidence>
<dbReference type="AlphaFoldDB" id="A0A852ZSX6"/>
<organism evidence="7 8">
    <name type="scientific">Allostreptomyces psammosilenae</name>
    <dbReference type="NCBI Taxonomy" id="1892865"/>
    <lineage>
        <taxon>Bacteria</taxon>
        <taxon>Bacillati</taxon>
        <taxon>Actinomycetota</taxon>
        <taxon>Actinomycetes</taxon>
        <taxon>Kitasatosporales</taxon>
        <taxon>Streptomycetaceae</taxon>
        <taxon>Allostreptomyces</taxon>
    </lineage>
</organism>
<feature type="compositionally biased region" description="Low complexity" evidence="4">
    <location>
        <begin position="65"/>
        <end position="89"/>
    </location>
</feature>
<feature type="transmembrane region" description="Helical" evidence="5">
    <location>
        <begin position="184"/>
        <end position="206"/>
    </location>
</feature>
<dbReference type="GO" id="GO:0006508">
    <property type="term" value="P:proteolysis"/>
    <property type="evidence" value="ECO:0007669"/>
    <property type="project" value="UniProtKB-KW"/>
</dbReference>
<reference evidence="7 8" key="1">
    <citation type="submission" date="2020-07" db="EMBL/GenBank/DDBJ databases">
        <title>Sequencing the genomes of 1000 actinobacteria strains.</title>
        <authorList>
            <person name="Klenk H.-P."/>
        </authorList>
    </citation>
    <scope>NUCLEOTIDE SEQUENCE [LARGE SCALE GENOMIC DNA]</scope>
    <source>
        <strain evidence="7 8">DSM 42178</strain>
    </source>
</reference>
<proteinExistence type="inferred from homology"/>
<dbReference type="EMBL" id="JACBZD010000001">
    <property type="protein sequence ID" value="NYI05503.1"/>
    <property type="molecule type" value="Genomic_DNA"/>
</dbReference>
<feature type="compositionally biased region" description="Polar residues" evidence="4">
    <location>
        <begin position="19"/>
        <end position="34"/>
    </location>
</feature>
<feature type="compositionally biased region" description="Gly residues" evidence="4">
    <location>
        <begin position="54"/>
        <end position="64"/>
    </location>
</feature>
<dbReference type="Gene3D" id="2.40.10.10">
    <property type="entry name" value="Trypsin-like serine proteases"/>
    <property type="match status" value="2"/>
</dbReference>
<comment type="caution">
    <text evidence="7">The sequence shown here is derived from an EMBL/GenBank/DDBJ whole genome shotgun (WGS) entry which is preliminary data.</text>
</comment>
<keyword evidence="5" id="KW-1133">Transmembrane helix</keyword>
<dbReference type="InterPro" id="IPR001478">
    <property type="entry name" value="PDZ"/>
</dbReference>
<dbReference type="EC" id="3.4.21.-" evidence="7"/>
<protein>
    <submittedName>
        <fullName evidence="7">Putative serine protease PepD</fullName>
        <ecNumber evidence="7">3.4.21.-</ecNumber>
    </submittedName>
</protein>
<dbReference type="Pfam" id="PF13180">
    <property type="entry name" value="PDZ_2"/>
    <property type="match status" value="1"/>
</dbReference>
<gene>
    <name evidence="7" type="ORF">FHU37_002446</name>
</gene>
<evidence type="ECO:0000256" key="5">
    <source>
        <dbReference type="SAM" id="Phobius"/>
    </source>
</evidence>
<dbReference type="Gene3D" id="2.30.42.10">
    <property type="match status" value="1"/>
</dbReference>
<feature type="compositionally biased region" description="Low complexity" evidence="4">
    <location>
        <begin position="99"/>
        <end position="131"/>
    </location>
</feature>
<dbReference type="InterPro" id="IPR036034">
    <property type="entry name" value="PDZ_sf"/>
</dbReference>
<evidence type="ECO:0000259" key="6">
    <source>
        <dbReference type="Pfam" id="PF13180"/>
    </source>
</evidence>
<keyword evidence="5" id="KW-0812">Transmembrane</keyword>
<dbReference type="PANTHER" id="PTHR43343">
    <property type="entry name" value="PEPTIDASE S12"/>
    <property type="match status" value="1"/>
</dbReference>
<feature type="domain" description="PDZ" evidence="6">
    <location>
        <begin position="481"/>
        <end position="542"/>
    </location>
</feature>
<dbReference type="InterPro" id="IPR043504">
    <property type="entry name" value="Peptidase_S1_PA_chymotrypsin"/>
</dbReference>
<dbReference type="SUPFAM" id="SSF50156">
    <property type="entry name" value="PDZ domain-like"/>
    <property type="match status" value="1"/>
</dbReference>
<dbReference type="InterPro" id="IPR009003">
    <property type="entry name" value="Peptidase_S1_PA"/>
</dbReference>
<dbReference type="SUPFAM" id="SSF50494">
    <property type="entry name" value="Trypsin-like serine proteases"/>
    <property type="match status" value="1"/>
</dbReference>
<evidence type="ECO:0000313" key="7">
    <source>
        <dbReference type="EMBL" id="NYI05503.1"/>
    </source>
</evidence>
<evidence type="ECO:0000256" key="1">
    <source>
        <dbReference type="ARBA" id="ARBA00010541"/>
    </source>
</evidence>
<name>A0A852ZSX6_9ACTN</name>
<keyword evidence="5" id="KW-0472">Membrane</keyword>
<dbReference type="GO" id="GO:0004252">
    <property type="term" value="F:serine-type endopeptidase activity"/>
    <property type="evidence" value="ECO:0007669"/>
    <property type="project" value="InterPro"/>
</dbReference>
<dbReference type="Proteomes" id="UP000567795">
    <property type="component" value="Unassembled WGS sequence"/>
</dbReference>
<dbReference type="PANTHER" id="PTHR43343:SF3">
    <property type="entry name" value="PROTEASE DO-LIKE 8, CHLOROPLASTIC"/>
    <property type="match status" value="1"/>
</dbReference>
<dbReference type="InterPro" id="IPR051201">
    <property type="entry name" value="Chloro_Bact_Ser_Proteases"/>
</dbReference>
<evidence type="ECO:0000313" key="8">
    <source>
        <dbReference type="Proteomes" id="UP000567795"/>
    </source>
</evidence>
<feature type="compositionally biased region" description="Pro residues" evidence="4">
    <location>
        <begin position="143"/>
        <end position="158"/>
    </location>
</feature>
<feature type="region of interest" description="Disordered" evidence="4">
    <location>
        <begin position="1"/>
        <end position="179"/>
    </location>
</feature>
<comment type="similarity">
    <text evidence="1">Belongs to the peptidase S1C family.</text>
</comment>
<keyword evidence="8" id="KW-1185">Reference proteome</keyword>
<sequence>MTSHEEHALGAGPAKSPAAQETATAHAPSQNASPSQHASAGQHAGQHASAGQNPGAGPGTGAGQSQGPEAAAGPAGATGVHAPQSPAPAHHGHAPQPAPAGTATTQAFPTLGHAHAAAPGGQGASAYHPGQPGQPGHGQPGYPQQPPQYPYGGPPAQPPGVGHPGFPPGPGGPAAGDRGRRRGVVGLVAATAILAAAIGGGVGAFVGERDSGSTGTSLSAPLDPEAVNRAPDSIAGIAQAALPGTVTISATGGNEAGTGTGFVYDTAGNILTNNHVVAPAADGGELNVVFSDGSSHPASIVGRAPGYDVAVIRLDDPEGVDLQPLQLGNSDEVVVGDTAIAIGAPFGLSGTVTSGIVSAKDRPVASGSSDGSQASYMNALQTDASINPGNSGGPLLDASGRVIGVNSAIRSTGGGSPFGQEEAGSIGLGFAIPINQAKWVADQLIEDGTAEYANLGVLYNQQYSGVGAQIMPQEVQGQEPVTPGGPADEAGLEPGDVITRMDDSAIDSGPTLVSEIWSHKPGDQVEVTYIRDGETHTTTVTLGSRNADADS</sequence>
<evidence type="ECO:0000256" key="4">
    <source>
        <dbReference type="SAM" id="MobiDB-lite"/>
    </source>
</evidence>
<dbReference type="RefSeq" id="WP_312892573.1">
    <property type="nucleotide sequence ID" value="NZ_JACBZD010000001.1"/>
</dbReference>
<evidence type="ECO:0000256" key="2">
    <source>
        <dbReference type="ARBA" id="ARBA00022670"/>
    </source>
</evidence>
<keyword evidence="3 7" id="KW-0378">Hydrolase</keyword>
<dbReference type="PRINTS" id="PR00834">
    <property type="entry name" value="PROTEASES2C"/>
</dbReference>
<dbReference type="Pfam" id="PF13365">
    <property type="entry name" value="Trypsin_2"/>
    <property type="match status" value="1"/>
</dbReference>
<keyword evidence="2 7" id="KW-0645">Protease</keyword>